<evidence type="ECO:0000313" key="7">
    <source>
        <dbReference type="Proteomes" id="UP000563060"/>
    </source>
</evidence>
<dbReference type="Pfam" id="PF02931">
    <property type="entry name" value="Neur_chan_LBD"/>
    <property type="match status" value="1"/>
</dbReference>
<evidence type="ECO:0000313" key="6">
    <source>
        <dbReference type="EMBL" id="NXW09259.1"/>
    </source>
</evidence>
<dbReference type="PROSITE" id="PS00236">
    <property type="entry name" value="NEUROTR_ION_CHANNEL"/>
    <property type="match status" value="1"/>
</dbReference>
<dbReference type="InterPro" id="IPR006201">
    <property type="entry name" value="Neur_channel"/>
</dbReference>
<keyword evidence="7" id="KW-1185">Reference proteome</keyword>
<sequence length="249" mass="28591">MPRTRPLQGSAAAPSSMARIRYLRAAVSGFYLWEAAVLLSLVATKETDSARSRSMPMSPSDFLDKLMGRMSGYDARIRPNFKGNFKPKLSALLVFSFIQDYRVNIFLRQNWNDPRLAYSEYPDDSLDLDPSMLDSIWKPDLFFANEKGANFHEVTTDNKLLRIFKNGNVLYSIRLTLILSCPMDLKNFPMDVQTCIMQLESFGYTMNDLIFEWQEKGAVQVAEGLTLPQFLLKEEKDLCYCTKHYNTGR</sequence>
<dbReference type="Proteomes" id="UP000563060">
    <property type="component" value="Unassembled WGS sequence"/>
</dbReference>
<protein>
    <submittedName>
        <fullName evidence="6">GLRA3 protein</fullName>
    </submittedName>
</protein>
<dbReference type="Gene3D" id="2.70.170.10">
    <property type="entry name" value="Neurotransmitter-gated ion-channel ligand-binding domain"/>
    <property type="match status" value="1"/>
</dbReference>
<reference evidence="6 7" key="1">
    <citation type="submission" date="2019-09" db="EMBL/GenBank/DDBJ databases">
        <title>Bird 10,000 Genomes (B10K) Project - Family phase.</title>
        <authorList>
            <person name="Zhang G."/>
        </authorList>
    </citation>
    <scope>NUCLEOTIDE SEQUENCE [LARGE SCALE GENOMIC DNA]</scope>
    <source>
        <strain evidence="6">B10K-DU-006-09</strain>
        <tissue evidence="6">Muscle</tissue>
    </source>
</reference>
<comment type="caution">
    <text evidence="6">The sequence shown here is derived from an EMBL/GenBank/DDBJ whole genome shotgun (WGS) entry which is preliminary data.</text>
</comment>
<dbReference type="AlphaFoldDB" id="A0A7L3Z6P1"/>
<dbReference type="InterPro" id="IPR006202">
    <property type="entry name" value="Neur_chan_lig-bd"/>
</dbReference>
<name>A0A7L3Z6P1_FREGA</name>
<dbReference type="SUPFAM" id="SSF63712">
    <property type="entry name" value="Nicotinic receptor ligand binding domain-like"/>
    <property type="match status" value="1"/>
</dbReference>
<keyword evidence="2" id="KW-0472">Membrane</keyword>
<dbReference type="PRINTS" id="PR00252">
    <property type="entry name" value="NRIONCHANNEL"/>
</dbReference>
<dbReference type="EMBL" id="VZZT01002391">
    <property type="protein sequence ID" value="NXW09259.1"/>
    <property type="molecule type" value="Genomic_DNA"/>
</dbReference>
<dbReference type="InterPro" id="IPR036734">
    <property type="entry name" value="Neur_chan_lig-bd_sf"/>
</dbReference>
<accession>A0A7L3Z6P1</accession>
<organism evidence="6 7">
    <name type="scientific">Fregetta grallaria</name>
    <name type="common">White-bellied storm-petrel</name>
    <name type="synonym">Procellaria grallaria</name>
    <dbReference type="NCBI Taxonomy" id="79628"/>
    <lineage>
        <taxon>Eukaryota</taxon>
        <taxon>Metazoa</taxon>
        <taxon>Chordata</taxon>
        <taxon>Craniata</taxon>
        <taxon>Vertebrata</taxon>
        <taxon>Euteleostomi</taxon>
        <taxon>Archelosauria</taxon>
        <taxon>Archosauria</taxon>
        <taxon>Dinosauria</taxon>
        <taxon>Saurischia</taxon>
        <taxon>Theropoda</taxon>
        <taxon>Coelurosauria</taxon>
        <taxon>Aves</taxon>
        <taxon>Neognathae</taxon>
        <taxon>Neoaves</taxon>
        <taxon>Aequornithes</taxon>
        <taxon>Procellariiformes</taxon>
        <taxon>Hydrobatidae</taxon>
        <taxon>Fregetta</taxon>
    </lineage>
</organism>
<comment type="similarity">
    <text evidence="4">Belongs to the ligand-gated ion channel (TC 1.A.9) family.</text>
</comment>
<evidence type="ECO:0000259" key="5">
    <source>
        <dbReference type="Pfam" id="PF02931"/>
    </source>
</evidence>
<feature type="domain" description="Neurotransmitter-gated ion-channel ligand-binding" evidence="5">
    <location>
        <begin position="70"/>
        <end position="243"/>
    </location>
</feature>
<keyword evidence="4" id="KW-0406">Ion transport</keyword>
<dbReference type="FunFam" id="2.70.170.10:FF:000014">
    <property type="entry name" value="Glycine receptor subunit beta"/>
    <property type="match status" value="1"/>
</dbReference>
<proteinExistence type="inferred from homology"/>
<evidence type="ECO:0000256" key="2">
    <source>
        <dbReference type="ARBA" id="ARBA00023136"/>
    </source>
</evidence>
<keyword evidence="1" id="KW-0770">Synapse</keyword>
<evidence type="ECO:0000256" key="4">
    <source>
        <dbReference type="RuleBase" id="RU000687"/>
    </source>
</evidence>
<dbReference type="InterPro" id="IPR018000">
    <property type="entry name" value="Neurotransmitter_ion_chnl_CS"/>
</dbReference>
<evidence type="ECO:0000256" key="1">
    <source>
        <dbReference type="ARBA" id="ARBA00023018"/>
    </source>
</evidence>
<dbReference type="PANTHER" id="PTHR18945">
    <property type="entry name" value="NEUROTRANSMITTER GATED ION CHANNEL"/>
    <property type="match status" value="1"/>
</dbReference>
<evidence type="ECO:0000256" key="3">
    <source>
        <dbReference type="ARBA" id="ARBA00034099"/>
    </source>
</evidence>
<dbReference type="GO" id="GO:0004888">
    <property type="term" value="F:transmembrane signaling receptor activity"/>
    <property type="evidence" value="ECO:0007669"/>
    <property type="project" value="InterPro"/>
</dbReference>
<feature type="non-terminal residue" evidence="6">
    <location>
        <position position="249"/>
    </location>
</feature>
<keyword evidence="4" id="KW-0407">Ion channel</keyword>
<dbReference type="GO" id="GO:0097060">
    <property type="term" value="C:synaptic membrane"/>
    <property type="evidence" value="ECO:0007669"/>
    <property type="project" value="UniProtKB-SubCell"/>
</dbReference>
<gene>
    <name evidence="6" type="primary">Glra3</name>
    <name evidence="6" type="ORF">FREGRA_R09988</name>
</gene>
<keyword evidence="4" id="KW-0813">Transport</keyword>
<dbReference type="GO" id="GO:0005230">
    <property type="term" value="F:extracellular ligand-gated monoatomic ion channel activity"/>
    <property type="evidence" value="ECO:0007669"/>
    <property type="project" value="InterPro"/>
</dbReference>
<feature type="non-terminal residue" evidence="6">
    <location>
        <position position="1"/>
    </location>
</feature>
<comment type="subcellular location">
    <subcellularLocation>
        <location evidence="3">Synaptic cell membrane</location>
        <topology evidence="3">Multi-pass membrane protein</topology>
    </subcellularLocation>
</comment>